<name>A0ABT8E9Y9_9BACL</name>
<accession>A0ABT8E9Y9</accession>
<reference evidence="4" key="1">
    <citation type="submission" date="2023-06" db="EMBL/GenBank/DDBJ databases">
        <title>Draft Genome Sequences of Representative Paenibacillus Polymyxa, Bacillus cereus, Fictibacillus sp., and Brevibacillus agri Strains Isolated from Amazonian Dark Earth.</title>
        <authorList>
            <person name="Pellegrinetti T.A."/>
            <person name="Cunha I.C.M."/>
            <person name="Chaves M.G."/>
            <person name="Freitas A.S."/>
            <person name="Silva A.V.R."/>
            <person name="Tsai S.M."/>
            <person name="Mendes L.W."/>
        </authorList>
    </citation>
    <scope>NUCLEOTIDE SEQUENCE</scope>
    <source>
        <strain evidence="4">CENA-BCM004</strain>
    </source>
</reference>
<dbReference type="EMBL" id="JAUHLN010000003">
    <property type="protein sequence ID" value="MDN4074730.1"/>
    <property type="molecule type" value="Genomic_DNA"/>
</dbReference>
<comment type="subcellular location">
    <subcellularLocation>
        <location evidence="1">Cell surface</location>
    </subcellularLocation>
</comment>
<keyword evidence="3" id="KW-0812">Transmembrane</keyword>
<evidence type="ECO:0000313" key="4">
    <source>
        <dbReference type="EMBL" id="MDN4074730.1"/>
    </source>
</evidence>
<gene>
    <name evidence="4" type="primary">comGF</name>
    <name evidence="4" type="ORF">QYF49_17235</name>
</gene>
<evidence type="ECO:0000256" key="3">
    <source>
        <dbReference type="SAM" id="Phobius"/>
    </source>
</evidence>
<keyword evidence="3" id="KW-1133">Transmembrane helix</keyword>
<dbReference type="InterPro" id="IPR016977">
    <property type="entry name" value="ComGF"/>
</dbReference>
<organism evidence="4 5">
    <name type="scientific">Fictibacillus terranigra</name>
    <dbReference type="NCBI Taxonomy" id="3058424"/>
    <lineage>
        <taxon>Bacteria</taxon>
        <taxon>Bacillati</taxon>
        <taxon>Bacillota</taxon>
        <taxon>Bacilli</taxon>
        <taxon>Bacillales</taxon>
        <taxon>Fictibacillaceae</taxon>
        <taxon>Fictibacillus</taxon>
    </lineage>
</organism>
<evidence type="ECO:0000256" key="1">
    <source>
        <dbReference type="ARBA" id="ARBA00004241"/>
    </source>
</evidence>
<keyword evidence="2" id="KW-0178">Competence</keyword>
<dbReference type="Pfam" id="PF07963">
    <property type="entry name" value="N_methyl"/>
    <property type="match status" value="1"/>
</dbReference>
<evidence type="ECO:0000313" key="5">
    <source>
        <dbReference type="Proteomes" id="UP001168694"/>
    </source>
</evidence>
<dbReference type="NCBIfam" id="NF041002">
    <property type="entry name" value="pilin_ComGF"/>
    <property type="match status" value="1"/>
</dbReference>
<dbReference type="InterPro" id="IPR012902">
    <property type="entry name" value="N_methyl_site"/>
</dbReference>
<evidence type="ECO:0000256" key="2">
    <source>
        <dbReference type="ARBA" id="ARBA00023287"/>
    </source>
</evidence>
<feature type="transmembrane region" description="Helical" evidence="3">
    <location>
        <begin position="7"/>
        <end position="31"/>
    </location>
</feature>
<comment type="caution">
    <text evidence="4">The sequence shown here is derived from an EMBL/GenBank/DDBJ whole genome shotgun (WGS) entry which is preliminary data.</text>
</comment>
<keyword evidence="3" id="KW-0472">Membrane</keyword>
<proteinExistence type="predicted"/>
<dbReference type="Pfam" id="PF15980">
    <property type="entry name" value="ComGF"/>
    <property type="match status" value="1"/>
</dbReference>
<sequence>MKIGRQGFTLLEALIAMSIVIVLASFSPLLIKVLSPPVQSGVPMEELESFYSGIGQAIRESVNAAASEDKLILTSSSGQTITFSLYQNRIRKQINGQGYETWLFSVKSFYASVTGKLVSLSITDTASRVYERVFVRQAEQIQGNPK</sequence>
<protein>
    <submittedName>
        <fullName evidence="4">Competence type IV pilus minor pilin ComGF</fullName>
    </submittedName>
</protein>
<dbReference type="NCBIfam" id="TIGR02532">
    <property type="entry name" value="IV_pilin_GFxxxE"/>
    <property type="match status" value="1"/>
</dbReference>
<dbReference type="RefSeq" id="WP_290400838.1">
    <property type="nucleotide sequence ID" value="NZ_JAUHLN010000003.1"/>
</dbReference>
<dbReference type="Proteomes" id="UP001168694">
    <property type="component" value="Unassembled WGS sequence"/>
</dbReference>
<keyword evidence="5" id="KW-1185">Reference proteome</keyword>